<dbReference type="Proteomes" id="UP001589795">
    <property type="component" value="Unassembled WGS sequence"/>
</dbReference>
<keyword evidence="3" id="KW-1185">Reference proteome</keyword>
<comment type="caution">
    <text evidence="2">The sequence shown here is derived from an EMBL/GenBank/DDBJ whole genome shotgun (WGS) entry which is preliminary data.</text>
</comment>
<dbReference type="RefSeq" id="WP_265505848.1">
    <property type="nucleotide sequence ID" value="NZ_JAOTBE010000005.1"/>
</dbReference>
<dbReference type="EMBL" id="JBHLWQ010000020">
    <property type="protein sequence ID" value="MFC0199159.1"/>
    <property type="molecule type" value="Genomic_DNA"/>
</dbReference>
<feature type="region of interest" description="Disordered" evidence="1">
    <location>
        <begin position="46"/>
        <end position="69"/>
    </location>
</feature>
<organism evidence="2 3">
    <name type="scientific">Paracoccus rhizosphaerae</name>
    <dbReference type="NCBI Taxonomy" id="1133347"/>
    <lineage>
        <taxon>Bacteria</taxon>
        <taxon>Pseudomonadati</taxon>
        <taxon>Pseudomonadota</taxon>
        <taxon>Alphaproteobacteria</taxon>
        <taxon>Rhodobacterales</taxon>
        <taxon>Paracoccaceae</taxon>
        <taxon>Paracoccus</taxon>
    </lineage>
</organism>
<protein>
    <submittedName>
        <fullName evidence="2">Uncharacterized protein</fullName>
    </submittedName>
</protein>
<accession>A0ABV6CEK6</accession>
<name>A0ABV6CEK6_9RHOB</name>
<gene>
    <name evidence="2" type="ORF">ACFFIZ_02125</name>
</gene>
<reference evidence="2 3" key="1">
    <citation type="submission" date="2024-09" db="EMBL/GenBank/DDBJ databases">
        <authorList>
            <person name="Sun Q."/>
            <person name="Mori K."/>
        </authorList>
    </citation>
    <scope>NUCLEOTIDE SEQUENCE [LARGE SCALE GENOMIC DNA]</scope>
    <source>
        <strain evidence="2 3">CCM 7904</strain>
    </source>
</reference>
<sequence>MVGKSVDGQCGVDDALLRMQADVGNIPLSPEVRALAMRLAQALDTADGPQMTMPNVPDHNQGLGQDEHP</sequence>
<evidence type="ECO:0000256" key="1">
    <source>
        <dbReference type="SAM" id="MobiDB-lite"/>
    </source>
</evidence>
<evidence type="ECO:0000313" key="2">
    <source>
        <dbReference type="EMBL" id="MFC0199159.1"/>
    </source>
</evidence>
<evidence type="ECO:0000313" key="3">
    <source>
        <dbReference type="Proteomes" id="UP001589795"/>
    </source>
</evidence>
<proteinExistence type="predicted"/>